<dbReference type="GO" id="GO:0030246">
    <property type="term" value="F:carbohydrate binding"/>
    <property type="evidence" value="ECO:0007669"/>
    <property type="project" value="TreeGrafter"/>
</dbReference>
<feature type="domain" description="Periplasmic binding protein" evidence="3">
    <location>
        <begin position="59"/>
        <end position="313"/>
    </location>
</feature>
<dbReference type="OrthoDB" id="6196975at2"/>
<reference evidence="4 5" key="1">
    <citation type="submission" date="2018-07" db="EMBL/GenBank/DDBJ databases">
        <title>Genomic Encyclopedia of Type Strains, Phase III (KMG-III): the genomes of soil and plant-associated and newly described type strains.</title>
        <authorList>
            <person name="Whitman W."/>
        </authorList>
    </citation>
    <scope>NUCLEOTIDE SEQUENCE [LARGE SCALE GENOMIC DNA]</scope>
    <source>
        <strain evidence="4 5">CECT 7287</strain>
    </source>
</reference>
<dbReference type="SUPFAM" id="SSF53822">
    <property type="entry name" value="Periplasmic binding protein-like I"/>
    <property type="match status" value="1"/>
</dbReference>
<dbReference type="PANTHER" id="PTHR30036:SF7">
    <property type="entry name" value="ABC TRANSPORTER PERIPLASMIC-BINDING PROTEIN YPHF"/>
    <property type="match status" value="1"/>
</dbReference>
<dbReference type="InterPro" id="IPR050555">
    <property type="entry name" value="Bact_Solute-Bind_Prot2"/>
</dbReference>
<dbReference type="Proteomes" id="UP000256977">
    <property type="component" value="Unassembled WGS sequence"/>
</dbReference>
<name>A0A3D9JRS5_9BACL</name>
<dbReference type="CDD" id="cd20006">
    <property type="entry name" value="PBP1_ABC_sugar_binding-like"/>
    <property type="match status" value="1"/>
</dbReference>
<evidence type="ECO:0000256" key="2">
    <source>
        <dbReference type="ARBA" id="ARBA00007639"/>
    </source>
</evidence>
<accession>A0A3D9JRS5</accession>
<evidence type="ECO:0000256" key="1">
    <source>
        <dbReference type="ARBA" id="ARBA00004196"/>
    </source>
</evidence>
<dbReference type="Pfam" id="PF13407">
    <property type="entry name" value="Peripla_BP_4"/>
    <property type="match status" value="1"/>
</dbReference>
<dbReference type="InterPro" id="IPR028082">
    <property type="entry name" value="Peripla_BP_I"/>
</dbReference>
<evidence type="ECO:0000259" key="3">
    <source>
        <dbReference type="Pfam" id="PF13407"/>
    </source>
</evidence>
<comment type="caution">
    <text evidence="4">The sequence shown here is derived from an EMBL/GenBank/DDBJ whole genome shotgun (WGS) entry which is preliminary data.</text>
</comment>
<dbReference type="RefSeq" id="WP_116061468.1">
    <property type="nucleotide sequence ID" value="NZ_QRDZ01000011.1"/>
</dbReference>
<comment type="subcellular location">
    <subcellularLocation>
        <location evidence="1">Cell envelope</location>
    </subcellularLocation>
</comment>
<proteinExistence type="inferred from homology"/>
<organism evidence="4 5">
    <name type="scientific">Cohnella phaseoli</name>
    <dbReference type="NCBI Taxonomy" id="456490"/>
    <lineage>
        <taxon>Bacteria</taxon>
        <taxon>Bacillati</taxon>
        <taxon>Bacillota</taxon>
        <taxon>Bacilli</taxon>
        <taxon>Bacillales</taxon>
        <taxon>Paenibacillaceae</taxon>
        <taxon>Cohnella</taxon>
    </lineage>
</organism>
<dbReference type="GO" id="GO:0030288">
    <property type="term" value="C:outer membrane-bounded periplasmic space"/>
    <property type="evidence" value="ECO:0007669"/>
    <property type="project" value="TreeGrafter"/>
</dbReference>
<gene>
    <name evidence="4" type="ORF">DFP98_11149</name>
</gene>
<dbReference type="Gene3D" id="3.40.50.2300">
    <property type="match status" value="2"/>
</dbReference>
<protein>
    <submittedName>
        <fullName evidence="4">Ribose transport system substrate-binding protein</fullName>
    </submittedName>
</protein>
<dbReference type="PANTHER" id="PTHR30036">
    <property type="entry name" value="D-XYLOSE-BINDING PERIPLASMIC PROTEIN"/>
    <property type="match status" value="1"/>
</dbReference>
<dbReference type="EMBL" id="QRDZ01000011">
    <property type="protein sequence ID" value="RED76665.1"/>
    <property type="molecule type" value="Genomic_DNA"/>
</dbReference>
<evidence type="ECO:0000313" key="4">
    <source>
        <dbReference type="EMBL" id="RED76665.1"/>
    </source>
</evidence>
<dbReference type="InterPro" id="IPR025997">
    <property type="entry name" value="SBP_2_dom"/>
</dbReference>
<sequence length="346" mass="37849">MRGKAAAAVVVTAKQDRGRGGIMRRIAVAVATASIFALLLSACGWGEDIRTVPREQRNIALIVKNKDGEFWNTVKMGAEAAAKEFNVKLVFDGPTNEIDTETQVELVNKYLVYGTEGLVLAANDFVQLADSVAKADKLGVPVVTIESEVDSPKVTSFIGIDNYEAGRKAAQKMQELTKDKGRFVILNFLKGSRNAERRERGIRDEWADSPDMQVLETVYCDSSAASCGQATIDILRKYGHIDGILALNSAASIGAAEQLQKLGKDGLVRLVAFDNTPEELEWLQEGVIQATVIQNPFSMGYLGVKTVVEAIDRQKVAARIDTGTKVIDAENMFWSDNQKMLFPFVQ</sequence>
<comment type="similarity">
    <text evidence="2">Belongs to the bacterial solute-binding protein 2 family.</text>
</comment>
<evidence type="ECO:0000313" key="5">
    <source>
        <dbReference type="Proteomes" id="UP000256977"/>
    </source>
</evidence>
<dbReference type="AlphaFoldDB" id="A0A3D9JRS5"/>
<keyword evidence="5" id="KW-1185">Reference proteome</keyword>